<feature type="transmembrane region" description="Helical" evidence="1">
    <location>
        <begin position="73"/>
        <end position="93"/>
    </location>
</feature>
<feature type="transmembrane region" description="Helical" evidence="1">
    <location>
        <begin position="283"/>
        <end position="306"/>
    </location>
</feature>
<reference evidence="3 4" key="1">
    <citation type="submission" date="2019-08" db="EMBL/GenBank/DDBJ databases">
        <title>Actinomadura sp. nov. CYP1-5 isolated from mountain soil.</title>
        <authorList>
            <person name="Songsumanus A."/>
            <person name="Kuncharoen N."/>
            <person name="Kudo T."/>
            <person name="Yuki M."/>
            <person name="Igarashi Y."/>
            <person name="Tanasupawat S."/>
        </authorList>
    </citation>
    <scope>NUCLEOTIDE SEQUENCE [LARGE SCALE GENOMIC DNA]</scope>
    <source>
        <strain evidence="3 4">GKU157</strain>
    </source>
</reference>
<evidence type="ECO:0000256" key="1">
    <source>
        <dbReference type="SAM" id="Phobius"/>
    </source>
</evidence>
<evidence type="ECO:0008006" key="5">
    <source>
        <dbReference type="Google" id="ProtNLM"/>
    </source>
</evidence>
<protein>
    <recommendedName>
        <fullName evidence="5">CPBP family intramembrane metalloprotease</fullName>
    </recommendedName>
</protein>
<keyword evidence="4" id="KW-1185">Reference proteome</keyword>
<evidence type="ECO:0000313" key="4">
    <source>
        <dbReference type="Proteomes" id="UP000322634"/>
    </source>
</evidence>
<organism evidence="3 4">
    <name type="scientific">Actinomadura syzygii</name>
    <dbReference type="NCBI Taxonomy" id="1427538"/>
    <lineage>
        <taxon>Bacteria</taxon>
        <taxon>Bacillati</taxon>
        <taxon>Actinomycetota</taxon>
        <taxon>Actinomycetes</taxon>
        <taxon>Streptosporangiales</taxon>
        <taxon>Thermomonosporaceae</taxon>
        <taxon>Actinomadura</taxon>
    </lineage>
</organism>
<feature type="signal peptide" evidence="2">
    <location>
        <begin position="1"/>
        <end position="24"/>
    </location>
</feature>
<feature type="transmembrane region" description="Helical" evidence="1">
    <location>
        <begin position="139"/>
        <end position="158"/>
    </location>
</feature>
<dbReference type="AlphaFoldDB" id="A0A5D0TTK9"/>
<dbReference type="RefSeq" id="WP_148355087.1">
    <property type="nucleotide sequence ID" value="NZ_JBHSBF010000026.1"/>
</dbReference>
<dbReference type="EMBL" id="VSFF01000016">
    <property type="protein sequence ID" value="TYC08696.1"/>
    <property type="molecule type" value="Genomic_DNA"/>
</dbReference>
<feature type="transmembrane region" description="Helical" evidence="1">
    <location>
        <begin position="40"/>
        <end position="61"/>
    </location>
</feature>
<keyword evidence="1" id="KW-0472">Membrane</keyword>
<gene>
    <name evidence="3" type="ORF">FXF65_38110</name>
</gene>
<evidence type="ECO:0000256" key="2">
    <source>
        <dbReference type="SAM" id="SignalP"/>
    </source>
</evidence>
<comment type="caution">
    <text evidence="3">The sequence shown here is derived from an EMBL/GenBank/DDBJ whole genome shotgun (WGS) entry which is preliminary data.</text>
</comment>
<proteinExistence type="predicted"/>
<evidence type="ECO:0000313" key="3">
    <source>
        <dbReference type="EMBL" id="TYC08696.1"/>
    </source>
</evidence>
<feature type="chain" id="PRO_5038643769" description="CPBP family intramembrane metalloprotease" evidence="2">
    <location>
        <begin position="25"/>
        <end position="328"/>
    </location>
</feature>
<feature type="transmembrane region" description="Helical" evidence="1">
    <location>
        <begin position="220"/>
        <end position="247"/>
    </location>
</feature>
<feature type="transmembrane region" description="Helical" evidence="1">
    <location>
        <begin position="99"/>
        <end position="118"/>
    </location>
</feature>
<dbReference type="Proteomes" id="UP000322634">
    <property type="component" value="Unassembled WGS sequence"/>
</dbReference>
<keyword evidence="1" id="KW-1133">Transmembrane helix</keyword>
<name>A0A5D0TTK9_9ACTN</name>
<keyword evidence="1" id="KW-0812">Transmembrane</keyword>
<dbReference type="OrthoDB" id="3466061at2"/>
<accession>A0A5D0TTK9</accession>
<keyword evidence="2" id="KW-0732">Signal</keyword>
<sequence length="328" mass="33679">MTRSPLWRGAAALAVLFGPHAATALYAAAELAGADLAGPGLAASVNVSALSLTATGIWLLVRARHPVNDRVAWPAIGGAAALAVAGAVLLPLTGQATDTVATVLLAAAGAWLCAGLAADAGAPLWRGRLAGEIARRWDTDAVAACAVVLAGHTVAMLLDDWVTRLGPAVTDQAQQADPTGLHNPVLFAAQALAAGVREEIPLLALPAALMMAARRPAWQILAVVCVLRVIPHAYLGTPALTSAVFAATAWWTYRATRRIGPVIIGHTLFNAIALFGGPAGNAALLATPAIAGLFLADAPNATPTWLRKRLRRKSSRSDRPVKVKGPAL</sequence>